<evidence type="ECO:0000256" key="2">
    <source>
        <dbReference type="ARBA" id="ARBA00022692"/>
    </source>
</evidence>
<reference evidence="7 8" key="1">
    <citation type="submission" date="2020-08" db="EMBL/GenBank/DDBJ databases">
        <title>Sequencing the genomes of 1000 actinobacteria strains.</title>
        <authorList>
            <person name="Klenk H.-P."/>
        </authorList>
    </citation>
    <scope>NUCLEOTIDE SEQUENCE [LARGE SCALE GENOMIC DNA]</scope>
    <source>
        <strain evidence="7 8">DSM 22826</strain>
    </source>
</reference>
<dbReference type="AlphaFoldDB" id="A0A839QP93"/>
<feature type="domain" description="Integral membrane bound transporter" evidence="6">
    <location>
        <begin position="43"/>
        <end position="163"/>
    </location>
</feature>
<dbReference type="EMBL" id="JACHVS010000001">
    <property type="protein sequence ID" value="MBB2995042.1"/>
    <property type="molecule type" value="Genomic_DNA"/>
</dbReference>
<dbReference type="Proteomes" id="UP000523000">
    <property type="component" value="Unassembled WGS sequence"/>
</dbReference>
<dbReference type="InterPro" id="IPR049453">
    <property type="entry name" value="Memb_transporter_dom"/>
</dbReference>
<feature type="transmembrane region" description="Helical" evidence="5">
    <location>
        <begin position="52"/>
        <end position="70"/>
    </location>
</feature>
<comment type="subcellular location">
    <subcellularLocation>
        <location evidence="1">Membrane</location>
        <topology evidence="1">Multi-pass membrane protein</topology>
    </subcellularLocation>
</comment>
<evidence type="ECO:0000256" key="1">
    <source>
        <dbReference type="ARBA" id="ARBA00004141"/>
    </source>
</evidence>
<accession>A0A839QP93</accession>
<dbReference type="GO" id="GO:0016020">
    <property type="term" value="C:membrane"/>
    <property type="evidence" value="ECO:0007669"/>
    <property type="project" value="UniProtKB-SubCell"/>
</dbReference>
<protein>
    <submittedName>
        <fullName evidence="7">Uncharacterized membrane protein YgaE (UPF0421/DUF939 family)</fullName>
    </submittedName>
</protein>
<evidence type="ECO:0000313" key="7">
    <source>
        <dbReference type="EMBL" id="MBB2995042.1"/>
    </source>
</evidence>
<evidence type="ECO:0000256" key="3">
    <source>
        <dbReference type="ARBA" id="ARBA00022989"/>
    </source>
</evidence>
<organism evidence="7 8">
    <name type="scientific">Paeniglutamicibacter cryotolerans</name>
    <dbReference type="NCBI Taxonomy" id="670079"/>
    <lineage>
        <taxon>Bacteria</taxon>
        <taxon>Bacillati</taxon>
        <taxon>Actinomycetota</taxon>
        <taxon>Actinomycetes</taxon>
        <taxon>Micrococcales</taxon>
        <taxon>Micrococcaceae</taxon>
        <taxon>Paeniglutamicibacter</taxon>
    </lineage>
</organism>
<evidence type="ECO:0000256" key="4">
    <source>
        <dbReference type="ARBA" id="ARBA00023136"/>
    </source>
</evidence>
<keyword evidence="2 5" id="KW-0812">Transmembrane</keyword>
<feature type="transmembrane region" description="Helical" evidence="5">
    <location>
        <begin position="101"/>
        <end position="119"/>
    </location>
</feature>
<gene>
    <name evidence="7" type="ORF">E9229_001233</name>
</gene>
<proteinExistence type="predicted"/>
<evidence type="ECO:0000256" key="5">
    <source>
        <dbReference type="SAM" id="Phobius"/>
    </source>
</evidence>
<keyword evidence="8" id="KW-1185">Reference proteome</keyword>
<dbReference type="Pfam" id="PF13515">
    <property type="entry name" value="FUSC_2"/>
    <property type="match status" value="1"/>
</dbReference>
<name>A0A839QP93_9MICC</name>
<keyword evidence="3 5" id="KW-1133">Transmembrane helix</keyword>
<feature type="transmembrane region" description="Helical" evidence="5">
    <location>
        <begin position="25"/>
        <end position="46"/>
    </location>
</feature>
<keyword evidence="4 5" id="KW-0472">Membrane</keyword>
<sequence>MPATSPLQRTWTFLRRRNTVGFRRVASSMPKILQMTFCAVAAYWFAEKVLGHEGPIFAATSAMIALGFGGNTRVRRTLEVAIGCTLGIALGDALLSLLGTGIWQAALVLFLSLVIARYLDNGPIFSTQLGLQSLLVVLLPVSESGPFARSLDAVVGGVLAILITMVVPRDPRREPIAELGRLLHELSQVLHECSMALRESDSTRAWHALIRARATQPLMDKIPGLLAGAAEVAMLAPVHRRHRPELESLRLLAEKSDLAVRNSRVFARRMATVITHASLTDRGVEAVSAVLVELAEAADALARAVAEPTDTGREKAMARVRIELGHCAGTLDPEALDISGLQGEGLVLLLRPLVVDLLEAAGSSHEDASAMLARL</sequence>
<comment type="caution">
    <text evidence="7">The sequence shown here is derived from an EMBL/GenBank/DDBJ whole genome shotgun (WGS) entry which is preliminary data.</text>
</comment>
<evidence type="ECO:0000313" key="8">
    <source>
        <dbReference type="Proteomes" id="UP000523000"/>
    </source>
</evidence>
<evidence type="ECO:0000259" key="6">
    <source>
        <dbReference type="Pfam" id="PF13515"/>
    </source>
</evidence>
<dbReference type="RefSeq" id="WP_183510356.1">
    <property type="nucleotide sequence ID" value="NZ_BAABGK010000113.1"/>
</dbReference>